<dbReference type="PANTHER" id="PTHR43126:SF1">
    <property type="entry name" value="D-ALANYL-D-ALANINE DIPEPTIDASE"/>
    <property type="match status" value="1"/>
</dbReference>
<dbReference type="GO" id="GO:0008237">
    <property type="term" value="F:metallopeptidase activity"/>
    <property type="evidence" value="ECO:0007669"/>
    <property type="project" value="UniProtKB-KW"/>
</dbReference>
<dbReference type="InterPro" id="IPR009045">
    <property type="entry name" value="Zn_M74/Hedgehog-like"/>
</dbReference>
<evidence type="ECO:0000256" key="1">
    <source>
        <dbReference type="ARBA" id="ARBA00001362"/>
    </source>
</evidence>
<feature type="active site" description="Proton donor/acceptor" evidence="9">
    <location>
        <position position="210"/>
    </location>
</feature>
<feature type="chain" id="PRO_5025332554" description="D-alanyl-D-alanine dipeptidase" evidence="11">
    <location>
        <begin position="24"/>
        <end position="234"/>
    </location>
</feature>
<feature type="binding site" evidence="9">
    <location>
        <position position="152"/>
    </location>
    <ligand>
        <name>Zn(2+)</name>
        <dbReference type="ChEBI" id="CHEBI:29105"/>
        <note>catalytic</note>
    </ligand>
</feature>
<evidence type="ECO:0000256" key="3">
    <source>
        <dbReference type="ARBA" id="ARBA00022723"/>
    </source>
</evidence>
<dbReference type="RefSeq" id="WP_163347451.1">
    <property type="nucleotide sequence ID" value="NZ_CP048409.1"/>
</dbReference>
<dbReference type="Proteomes" id="UP000474630">
    <property type="component" value="Chromosome"/>
</dbReference>
<dbReference type="PROSITE" id="PS51257">
    <property type="entry name" value="PROKAR_LIPOPROTEIN"/>
    <property type="match status" value="1"/>
</dbReference>
<evidence type="ECO:0000256" key="8">
    <source>
        <dbReference type="ARBA" id="ARBA00023316"/>
    </source>
</evidence>
<comment type="catalytic activity">
    <reaction evidence="1 9 10">
        <text>D-alanyl-D-alanine + H2O = 2 D-alanine</text>
        <dbReference type="Rhea" id="RHEA:20661"/>
        <dbReference type="ChEBI" id="CHEBI:15377"/>
        <dbReference type="ChEBI" id="CHEBI:57416"/>
        <dbReference type="ChEBI" id="CHEBI:57822"/>
        <dbReference type="EC" id="3.4.13.22"/>
    </reaction>
</comment>
<accession>A0A6C0RGC2</accession>
<evidence type="ECO:0000256" key="7">
    <source>
        <dbReference type="ARBA" id="ARBA00023049"/>
    </source>
</evidence>
<evidence type="ECO:0000256" key="5">
    <source>
        <dbReference type="ARBA" id="ARBA00022833"/>
    </source>
</evidence>
<evidence type="ECO:0000256" key="6">
    <source>
        <dbReference type="ARBA" id="ARBA00022997"/>
    </source>
</evidence>
<organism evidence="12 13">
    <name type="scientific">Draconibacterium halophilum</name>
    <dbReference type="NCBI Taxonomy" id="2706887"/>
    <lineage>
        <taxon>Bacteria</taxon>
        <taxon>Pseudomonadati</taxon>
        <taxon>Bacteroidota</taxon>
        <taxon>Bacteroidia</taxon>
        <taxon>Marinilabiliales</taxon>
        <taxon>Prolixibacteraceae</taxon>
        <taxon>Draconibacterium</taxon>
    </lineage>
</organism>
<keyword evidence="4 9" id="KW-0378">Hydrolase</keyword>
<evidence type="ECO:0000256" key="10">
    <source>
        <dbReference type="PIRNR" id="PIRNR026671"/>
    </source>
</evidence>
<dbReference type="InterPro" id="IPR000755">
    <property type="entry name" value="A_A_dipeptidase"/>
</dbReference>
<dbReference type="Pfam" id="PF01427">
    <property type="entry name" value="Peptidase_M15"/>
    <property type="match status" value="1"/>
</dbReference>
<dbReference type="GO" id="GO:0008270">
    <property type="term" value="F:zinc ion binding"/>
    <property type="evidence" value="ECO:0007669"/>
    <property type="project" value="UniProtKB-UniRule"/>
</dbReference>
<keyword evidence="8 10" id="KW-0961">Cell wall biogenesis/degradation</keyword>
<feature type="signal peptide" evidence="11">
    <location>
        <begin position="1"/>
        <end position="23"/>
    </location>
</feature>
<keyword evidence="3 9" id="KW-0479">Metal-binding</keyword>
<keyword evidence="2 9" id="KW-0645">Protease</keyword>
<comment type="cofactor">
    <cofactor evidence="9">
        <name>Zn(2+)</name>
        <dbReference type="ChEBI" id="CHEBI:29105"/>
    </cofactor>
    <text evidence="9">Binds 1 zinc ion per subunit.</text>
</comment>
<dbReference type="PANTHER" id="PTHR43126">
    <property type="entry name" value="D-ALANYL-D-ALANINE DIPEPTIDASE"/>
    <property type="match status" value="1"/>
</dbReference>
<dbReference type="EC" id="3.4.13.22" evidence="9 10"/>
<dbReference type="GO" id="GO:0160237">
    <property type="term" value="F:D-Ala-D-Ala dipeptidase activity"/>
    <property type="evidence" value="ECO:0007669"/>
    <property type="project" value="UniProtKB-EC"/>
</dbReference>
<dbReference type="EMBL" id="CP048409">
    <property type="protein sequence ID" value="QIA08882.1"/>
    <property type="molecule type" value="Genomic_DNA"/>
</dbReference>
<name>A0A6C0RGC2_9BACT</name>
<dbReference type="SUPFAM" id="SSF55166">
    <property type="entry name" value="Hedgehog/DD-peptidase"/>
    <property type="match status" value="1"/>
</dbReference>
<dbReference type="CDD" id="cd14840">
    <property type="entry name" value="D-Ala-D-Ala_dipeptidase_Aad"/>
    <property type="match status" value="1"/>
</dbReference>
<dbReference type="GO" id="GO:0071555">
    <property type="term" value="P:cell wall organization"/>
    <property type="evidence" value="ECO:0007669"/>
    <property type="project" value="UniProtKB-KW"/>
</dbReference>
<evidence type="ECO:0000256" key="11">
    <source>
        <dbReference type="SAM" id="SignalP"/>
    </source>
</evidence>
<feature type="binding site" evidence="9">
    <location>
        <position position="145"/>
    </location>
    <ligand>
        <name>Zn(2+)</name>
        <dbReference type="ChEBI" id="CHEBI:29105"/>
        <note>catalytic</note>
    </ligand>
</feature>
<keyword evidence="6 9" id="KW-0224">Dipeptidase</keyword>
<dbReference type="KEGG" id="drc:G0Q07_14645"/>
<evidence type="ECO:0000256" key="9">
    <source>
        <dbReference type="HAMAP-Rule" id="MF_01924"/>
    </source>
</evidence>
<keyword evidence="5 9" id="KW-0862">Zinc</keyword>
<dbReference type="HAMAP" id="MF_01924">
    <property type="entry name" value="A_A_dipeptidase"/>
    <property type="match status" value="1"/>
</dbReference>
<evidence type="ECO:0000256" key="2">
    <source>
        <dbReference type="ARBA" id="ARBA00022670"/>
    </source>
</evidence>
<keyword evidence="7 9" id="KW-0482">Metalloprotease</keyword>
<protein>
    <recommendedName>
        <fullName evidence="9 10">D-alanyl-D-alanine dipeptidase</fullName>
        <shortName evidence="9 10">D-Ala-D-Ala dipeptidase</shortName>
        <ecNumber evidence="9 10">3.4.13.22</ecNumber>
    </recommendedName>
</protein>
<evidence type="ECO:0000313" key="13">
    <source>
        <dbReference type="Proteomes" id="UP000474630"/>
    </source>
</evidence>
<feature type="binding site" evidence="9">
    <location>
        <position position="213"/>
    </location>
    <ligand>
        <name>Zn(2+)</name>
        <dbReference type="ChEBI" id="CHEBI:29105"/>
        <note>catalytic</note>
    </ligand>
</feature>
<comment type="similarity">
    <text evidence="9 10">Belongs to the peptidase M15D family.</text>
</comment>
<feature type="site" description="Transition state stabilizer" evidence="9">
    <location>
        <position position="118"/>
    </location>
</feature>
<evidence type="ECO:0000313" key="12">
    <source>
        <dbReference type="EMBL" id="QIA08882.1"/>
    </source>
</evidence>
<reference evidence="12 13" key="1">
    <citation type="submission" date="2020-02" db="EMBL/GenBank/DDBJ databases">
        <title>Genome sequencing for Draconibacterium sp. strain M1.</title>
        <authorList>
            <person name="Park S.-J."/>
        </authorList>
    </citation>
    <scope>NUCLEOTIDE SEQUENCE [LARGE SCALE GENOMIC DNA]</scope>
    <source>
        <strain evidence="12 13">M1</strain>
    </source>
</reference>
<gene>
    <name evidence="12" type="ORF">G0Q07_14645</name>
</gene>
<keyword evidence="13" id="KW-1185">Reference proteome</keyword>
<keyword evidence="11" id="KW-0732">Signal</keyword>
<dbReference type="AlphaFoldDB" id="A0A6C0RGC2"/>
<dbReference type="Gene3D" id="3.30.1380.10">
    <property type="match status" value="1"/>
</dbReference>
<evidence type="ECO:0000256" key="4">
    <source>
        <dbReference type="ARBA" id="ARBA00022801"/>
    </source>
</evidence>
<comment type="function">
    <text evidence="9 10">Catalyzes hydrolysis of the D-alanyl-D-alanine dipeptide.</text>
</comment>
<dbReference type="GO" id="GO:0006508">
    <property type="term" value="P:proteolysis"/>
    <property type="evidence" value="ECO:0007669"/>
    <property type="project" value="UniProtKB-KW"/>
</dbReference>
<dbReference type="PIRSF" id="PIRSF026671">
    <property type="entry name" value="AA_dipeptidase"/>
    <property type="match status" value="1"/>
</dbReference>
<sequence length="234" mass="26893">MRISTALLLCFLSALLLSCVSKSNTGNRNPYNLPLVNSVKEYKKQVDKNADMKLVDLENEIKSVVLDIRYATSNNFTNEVIYQSPKAYARKPVAEALKLVQDSLATLNLGLKIYDAYRPYAATIRFYEIYPNKEFVANPKNGSRHNRGCAVDVSLVDLSNFEEIPMPTVFDDFSEKAHSKYKDLPEEIIKNRAILFGVMSHFGFTVYSSEWWHFDFNGWERFPLMDLSFEELTN</sequence>
<proteinExistence type="inferred from homology"/>